<reference evidence="9" key="1">
    <citation type="submission" date="2017-10" db="EMBL/GenBank/DDBJ databases">
        <title>Rapid genome shrinkage in a self-fertile nematode reveals novel sperm competition proteins.</title>
        <authorList>
            <person name="Yin D."/>
            <person name="Schwarz E.M."/>
            <person name="Thomas C.G."/>
            <person name="Felde R.L."/>
            <person name="Korf I.F."/>
            <person name="Cutter A.D."/>
            <person name="Schartner C.M."/>
            <person name="Ralston E.J."/>
            <person name="Meyer B.J."/>
            <person name="Haag E.S."/>
        </authorList>
    </citation>
    <scope>NUCLEOTIDE SEQUENCE [LARGE SCALE GENOMIC DNA]</scope>
    <source>
        <strain evidence="9">JU1422</strain>
    </source>
</reference>
<evidence type="ECO:0000256" key="1">
    <source>
        <dbReference type="ARBA" id="ARBA00004123"/>
    </source>
</evidence>
<evidence type="ECO:0000256" key="2">
    <source>
        <dbReference type="ARBA" id="ARBA00022853"/>
    </source>
</evidence>
<feature type="domain" description="MRG" evidence="7">
    <location>
        <begin position="328"/>
        <end position="483"/>
    </location>
</feature>
<evidence type="ECO:0000313" key="8">
    <source>
        <dbReference type="EMBL" id="PIC31518.1"/>
    </source>
</evidence>
<keyword evidence="3" id="KW-0805">Transcription regulation</keyword>
<dbReference type="AlphaFoldDB" id="A0A2G5TW84"/>
<keyword evidence="2" id="KW-0156">Chromatin regulator</keyword>
<dbReference type="OrthoDB" id="124855at2759"/>
<proteinExistence type="predicted"/>
<evidence type="ECO:0000313" key="9">
    <source>
        <dbReference type="Proteomes" id="UP000230233"/>
    </source>
</evidence>
<dbReference type="EMBL" id="PDUG01000004">
    <property type="protein sequence ID" value="PIC31518.1"/>
    <property type="molecule type" value="Genomic_DNA"/>
</dbReference>
<evidence type="ECO:0000256" key="3">
    <source>
        <dbReference type="ARBA" id="ARBA00023015"/>
    </source>
</evidence>
<dbReference type="Gene3D" id="1.10.274.30">
    <property type="entry name" value="MRG domain"/>
    <property type="match status" value="1"/>
</dbReference>
<dbReference type="SUPFAM" id="SSF54160">
    <property type="entry name" value="Chromo domain-like"/>
    <property type="match status" value="1"/>
</dbReference>
<keyword evidence="9" id="KW-1185">Reference proteome</keyword>
<evidence type="ECO:0000256" key="6">
    <source>
        <dbReference type="SAM" id="MobiDB-lite"/>
    </source>
</evidence>
<feature type="compositionally biased region" description="Basic and acidic residues" evidence="6">
    <location>
        <begin position="257"/>
        <end position="268"/>
    </location>
</feature>
<dbReference type="GO" id="GO:0006325">
    <property type="term" value="P:chromatin organization"/>
    <property type="evidence" value="ECO:0007669"/>
    <property type="project" value="UniProtKB-KW"/>
</dbReference>
<feature type="region of interest" description="Disordered" evidence="6">
    <location>
        <begin position="127"/>
        <end position="231"/>
    </location>
</feature>
<gene>
    <name evidence="8" type="primary">Cnig_chr_IV.g12194</name>
    <name evidence="8" type="ORF">B9Z55_012194</name>
</gene>
<comment type="subcellular location">
    <subcellularLocation>
        <location evidence="1">Nucleus</location>
    </subcellularLocation>
</comment>
<dbReference type="InterPro" id="IPR008676">
    <property type="entry name" value="MRG"/>
</dbReference>
<dbReference type="Proteomes" id="UP000230233">
    <property type="component" value="Chromosome IV"/>
</dbReference>
<keyword evidence="4" id="KW-0804">Transcription</keyword>
<dbReference type="PROSITE" id="PS51640">
    <property type="entry name" value="MRG"/>
    <property type="match status" value="1"/>
</dbReference>
<dbReference type="GO" id="GO:0035267">
    <property type="term" value="C:NuA4 histone acetyltransferase complex"/>
    <property type="evidence" value="ECO:0007669"/>
    <property type="project" value="TreeGrafter"/>
</dbReference>
<dbReference type="STRING" id="1611254.A0A2G5TW84"/>
<sequence length="485" mass="56018">MPKPMFATNEIFVCLHEKDGSKYPYSAKVMAIKKIGSTQFYLIHYRGFKATTDICIQVGEEAGKMFKGSLKEYAEKFHVAISPDAWEAERKCKRKATDDLDRSFVKKEKVVEENVYRKVYAVKRRKLREDSEEATTSDVSRRFRGDSEATNSEVKGSRISKDKENKAKNFKQQNPEAQVEKIPKGIPNDQNEIPEGQETSKNVPMDQTEENLDKEEEVQNLKPANPEAQIQETQIRMDQAKGDTPNVLEEIQNLPESPKKSGPIEKLPDSGVAQKVQDPKDLKVEVAVSKDAVPKKRNNPGYYIPKNDPEYNERMSVLRARYAGELDELKLTDELGKILVDDYNLVHSKKKTPKVPAEWTVMKILDEYKKSKDNDADSYDVNVLSSMVPSYLDKHFRSLLYKVEIPRYEKRVNDEFISQNLVFKASEHCGFIHLLRLITKIHKFVMMDNSVHNLEHTRTILMNFMTFLDSNKHIFYKNEQDYMNA</sequence>
<name>A0A2G5TW84_9PELO</name>
<keyword evidence="5" id="KW-0539">Nucleus</keyword>
<feature type="region of interest" description="Disordered" evidence="6">
    <location>
        <begin position="253"/>
        <end position="274"/>
    </location>
</feature>
<organism evidence="8 9">
    <name type="scientific">Caenorhabditis nigoni</name>
    <dbReference type="NCBI Taxonomy" id="1611254"/>
    <lineage>
        <taxon>Eukaryota</taxon>
        <taxon>Metazoa</taxon>
        <taxon>Ecdysozoa</taxon>
        <taxon>Nematoda</taxon>
        <taxon>Chromadorea</taxon>
        <taxon>Rhabditida</taxon>
        <taxon>Rhabditina</taxon>
        <taxon>Rhabditomorpha</taxon>
        <taxon>Rhabditoidea</taxon>
        <taxon>Rhabditidae</taxon>
        <taxon>Peloderinae</taxon>
        <taxon>Caenorhabditis</taxon>
    </lineage>
</organism>
<evidence type="ECO:0000259" key="7">
    <source>
        <dbReference type="Pfam" id="PF05712"/>
    </source>
</evidence>
<dbReference type="PANTHER" id="PTHR10880">
    <property type="entry name" value="MORTALITY FACTOR 4-LIKE PROTEIN"/>
    <property type="match status" value="1"/>
</dbReference>
<dbReference type="InterPro" id="IPR038217">
    <property type="entry name" value="MRG_C_sf"/>
</dbReference>
<feature type="compositionally biased region" description="Basic and acidic residues" evidence="6">
    <location>
        <begin position="155"/>
        <end position="167"/>
    </location>
</feature>
<protein>
    <recommendedName>
        <fullName evidence="7">MRG domain-containing protein</fullName>
    </recommendedName>
</protein>
<evidence type="ECO:0000256" key="4">
    <source>
        <dbReference type="ARBA" id="ARBA00023163"/>
    </source>
</evidence>
<dbReference type="GO" id="GO:0006355">
    <property type="term" value="P:regulation of DNA-templated transcription"/>
    <property type="evidence" value="ECO:0007669"/>
    <property type="project" value="InterPro"/>
</dbReference>
<comment type="caution">
    <text evidence="8">The sequence shown here is derived from an EMBL/GenBank/DDBJ whole genome shotgun (WGS) entry which is preliminary data.</text>
</comment>
<dbReference type="Gene3D" id="2.30.30.140">
    <property type="match status" value="1"/>
</dbReference>
<evidence type="ECO:0000256" key="5">
    <source>
        <dbReference type="ARBA" id="ARBA00023242"/>
    </source>
</evidence>
<dbReference type="InterPro" id="IPR026541">
    <property type="entry name" value="MRG_dom"/>
</dbReference>
<dbReference type="InterPro" id="IPR016197">
    <property type="entry name" value="Chromo-like_dom_sf"/>
</dbReference>
<feature type="compositionally biased region" description="Acidic residues" evidence="6">
    <location>
        <begin position="207"/>
        <end position="218"/>
    </location>
</feature>
<dbReference type="GO" id="GO:0005634">
    <property type="term" value="C:nucleus"/>
    <property type="evidence" value="ECO:0007669"/>
    <property type="project" value="UniProtKB-SubCell"/>
</dbReference>
<dbReference type="Pfam" id="PF05712">
    <property type="entry name" value="MRG"/>
    <property type="match status" value="1"/>
</dbReference>
<accession>A0A2G5TW84</accession>
<dbReference type="PANTHER" id="PTHR10880:SF48">
    <property type="entry name" value="MORTALITY FACTOR 4 LIKE 2"/>
    <property type="match status" value="1"/>
</dbReference>